<accession>A0A8J7GFU0</accession>
<evidence type="ECO:0000256" key="3">
    <source>
        <dbReference type="ARBA" id="ARBA00022475"/>
    </source>
</evidence>
<evidence type="ECO:0000256" key="1">
    <source>
        <dbReference type="ARBA" id="ARBA00004196"/>
    </source>
</evidence>
<dbReference type="EMBL" id="JADOUF010000001">
    <property type="protein sequence ID" value="MBG6135802.1"/>
    <property type="molecule type" value="Genomic_DNA"/>
</dbReference>
<dbReference type="Pfam" id="PF07161">
    <property type="entry name" value="LppX_LprAFG"/>
    <property type="match status" value="1"/>
</dbReference>
<proteinExistence type="inferred from homology"/>
<evidence type="ECO:0000313" key="5">
    <source>
        <dbReference type="Proteomes" id="UP000622552"/>
    </source>
</evidence>
<comment type="caution">
    <text evidence="4">The sequence shown here is derived from an EMBL/GenBank/DDBJ whole genome shotgun (WGS) entry which is preliminary data.</text>
</comment>
<organism evidence="4 5">
    <name type="scientific">Longispora fulva</name>
    <dbReference type="NCBI Taxonomy" id="619741"/>
    <lineage>
        <taxon>Bacteria</taxon>
        <taxon>Bacillati</taxon>
        <taxon>Actinomycetota</taxon>
        <taxon>Actinomycetes</taxon>
        <taxon>Micromonosporales</taxon>
        <taxon>Micromonosporaceae</taxon>
        <taxon>Longispora</taxon>
    </lineage>
</organism>
<keyword evidence="3" id="KW-0472">Membrane</keyword>
<dbReference type="InterPro" id="IPR009830">
    <property type="entry name" value="LppX/LprAFG"/>
</dbReference>
<gene>
    <name evidence="4" type="ORF">IW245_001996</name>
</gene>
<dbReference type="Proteomes" id="UP000622552">
    <property type="component" value="Unassembled WGS sequence"/>
</dbReference>
<dbReference type="SUPFAM" id="SSF89392">
    <property type="entry name" value="Prokaryotic lipoproteins and lipoprotein localization factors"/>
    <property type="match status" value="1"/>
</dbReference>
<dbReference type="AlphaFoldDB" id="A0A8J7GFU0"/>
<comment type="subcellular location">
    <subcellularLocation>
        <location evidence="1">Cell envelope</location>
    </subcellularLocation>
</comment>
<keyword evidence="3" id="KW-1003">Cell membrane</keyword>
<dbReference type="InterPro" id="IPR029046">
    <property type="entry name" value="LolA/LolB/LppX"/>
</dbReference>
<comment type="similarity">
    <text evidence="2">Belongs to the LppX/LprAFG lipoprotein family.</text>
</comment>
<evidence type="ECO:0000256" key="2">
    <source>
        <dbReference type="ARBA" id="ARBA00009194"/>
    </source>
</evidence>
<name>A0A8J7GFU0_9ACTN</name>
<dbReference type="Gene3D" id="2.50.20.20">
    <property type="match status" value="1"/>
</dbReference>
<dbReference type="RefSeq" id="WP_231398738.1">
    <property type="nucleotide sequence ID" value="NZ_BONS01000002.1"/>
</dbReference>
<reference evidence="4" key="1">
    <citation type="submission" date="2020-11" db="EMBL/GenBank/DDBJ databases">
        <title>Sequencing the genomes of 1000 actinobacteria strains.</title>
        <authorList>
            <person name="Klenk H.-P."/>
        </authorList>
    </citation>
    <scope>NUCLEOTIDE SEQUENCE</scope>
    <source>
        <strain evidence="4">DSM 45356</strain>
    </source>
</reference>
<dbReference type="GO" id="GO:0030313">
    <property type="term" value="C:cell envelope"/>
    <property type="evidence" value="ECO:0007669"/>
    <property type="project" value="UniProtKB-SubCell"/>
</dbReference>
<keyword evidence="5" id="KW-1185">Reference proteome</keyword>
<sequence>MSDPREGVYDPRRLIDPHRGLAELLRTAGHPAFEAREIVDGHQTYRVGLEPTSVGLSALIPGTGRVRPSRVWLDVASKRIVKGEFAFEASGKDGELSARVLVLDYDTPVTITAPV</sequence>
<evidence type="ECO:0000313" key="4">
    <source>
        <dbReference type="EMBL" id="MBG6135802.1"/>
    </source>
</evidence>
<protein>
    <submittedName>
        <fullName evidence="4">Uncharacterized protein</fullName>
    </submittedName>
</protein>